<dbReference type="InterPro" id="IPR039422">
    <property type="entry name" value="MarR/SlyA-like"/>
</dbReference>
<name>A0ABP4ASP5_9ACTN</name>
<dbReference type="PANTHER" id="PTHR33164">
    <property type="entry name" value="TRANSCRIPTIONAL REGULATOR, MARR FAMILY"/>
    <property type="match status" value="1"/>
</dbReference>
<gene>
    <name evidence="2" type="ORF">GCM10009560_49810</name>
</gene>
<feature type="domain" description="HTH marR-type" evidence="1">
    <location>
        <begin position="21"/>
        <end position="154"/>
    </location>
</feature>
<dbReference type="InterPro" id="IPR036388">
    <property type="entry name" value="WH-like_DNA-bd_sf"/>
</dbReference>
<dbReference type="SUPFAM" id="SSF46785">
    <property type="entry name" value="Winged helix' DNA-binding domain"/>
    <property type="match status" value="1"/>
</dbReference>
<evidence type="ECO:0000313" key="2">
    <source>
        <dbReference type="EMBL" id="GAA0939269.1"/>
    </source>
</evidence>
<dbReference type="InterPro" id="IPR036390">
    <property type="entry name" value="WH_DNA-bd_sf"/>
</dbReference>
<comment type="caution">
    <text evidence="2">The sequence shown here is derived from an EMBL/GenBank/DDBJ whole genome shotgun (WGS) entry which is preliminary data.</text>
</comment>
<accession>A0ABP4ASP5</accession>
<dbReference type="PANTHER" id="PTHR33164:SF57">
    <property type="entry name" value="MARR-FAMILY TRANSCRIPTIONAL REGULATOR"/>
    <property type="match status" value="1"/>
</dbReference>
<keyword evidence="3" id="KW-1185">Reference proteome</keyword>
<dbReference type="PROSITE" id="PS50995">
    <property type="entry name" value="HTH_MARR_2"/>
    <property type="match status" value="1"/>
</dbReference>
<dbReference type="RefSeq" id="WP_343952419.1">
    <property type="nucleotide sequence ID" value="NZ_BAAAHQ010000025.1"/>
</dbReference>
<dbReference type="EMBL" id="BAAAHQ010000025">
    <property type="protein sequence ID" value="GAA0939269.1"/>
    <property type="molecule type" value="Genomic_DNA"/>
</dbReference>
<protein>
    <submittedName>
        <fullName evidence="2">MarR family winged helix-turn-helix transcriptional regulator</fullName>
    </submittedName>
</protein>
<sequence>MTGKSDSDVAEIEAAVVGIRRSQRRRTLARLSGRRGEPAGQRAGLPDAVYELLDVIEAAEANGDALTVTDAAAVLDVDQPRSSRLAGQALQAGLLRREADQFDGRRSLLALTADGRAALTRIRDFRRSVIAEATAEWPEEDLAAFARLLNRFVRDFAQHTRP</sequence>
<proteinExistence type="predicted"/>
<dbReference type="Proteomes" id="UP001501578">
    <property type="component" value="Unassembled WGS sequence"/>
</dbReference>
<dbReference type="Pfam" id="PF12802">
    <property type="entry name" value="MarR_2"/>
    <property type="match status" value="1"/>
</dbReference>
<organism evidence="2 3">
    <name type="scientific">Nonomuraea longicatena</name>
    <dbReference type="NCBI Taxonomy" id="83682"/>
    <lineage>
        <taxon>Bacteria</taxon>
        <taxon>Bacillati</taxon>
        <taxon>Actinomycetota</taxon>
        <taxon>Actinomycetes</taxon>
        <taxon>Streptosporangiales</taxon>
        <taxon>Streptosporangiaceae</taxon>
        <taxon>Nonomuraea</taxon>
    </lineage>
</organism>
<dbReference type="SMART" id="SM00347">
    <property type="entry name" value="HTH_MARR"/>
    <property type="match status" value="1"/>
</dbReference>
<evidence type="ECO:0000259" key="1">
    <source>
        <dbReference type="PROSITE" id="PS50995"/>
    </source>
</evidence>
<evidence type="ECO:0000313" key="3">
    <source>
        <dbReference type="Proteomes" id="UP001501578"/>
    </source>
</evidence>
<dbReference type="Gene3D" id="1.10.10.10">
    <property type="entry name" value="Winged helix-like DNA-binding domain superfamily/Winged helix DNA-binding domain"/>
    <property type="match status" value="1"/>
</dbReference>
<dbReference type="InterPro" id="IPR000835">
    <property type="entry name" value="HTH_MarR-typ"/>
</dbReference>
<reference evidence="3" key="1">
    <citation type="journal article" date="2019" name="Int. J. Syst. Evol. Microbiol.">
        <title>The Global Catalogue of Microorganisms (GCM) 10K type strain sequencing project: providing services to taxonomists for standard genome sequencing and annotation.</title>
        <authorList>
            <consortium name="The Broad Institute Genomics Platform"/>
            <consortium name="The Broad Institute Genome Sequencing Center for Infectious Disease"/>
            <person name="Wu L."/>
            <person name="Ma J."/>
        </authorList>
    </citation>
    <scope>NUCLEOTIDE SEQUENCE [LARGE SCALE GENOMIC DNA]</scope>
    <source>
        <strain evidence="3">JCM 11136</strain>
    </source>
</reference>